<dbReference type="Proteomes" id="UP001642483">
    <property type="component" value="Unassembled WGS sequence"/>
</dbReference>
<dbReference type="EMBL" id="CAWYQH010000112">
    <property type="protein sequence ID" value="CAK8690059.1"/>
    <property type="molecule type" value="Genomic_DNA"/>
</dbReference>
<reference evidence="1 2" key="1">
    <citation type="submission" date="2024-02" db="EMBL/GenBank/DDBJ databases">
        <authorList>
            <person name="Daric V."/>
            <person name="Darras S."/>
        </authorList>
    </citation>
    <scope>NUCLEOTIDE SEQUENCE [LARGE SCALE GENOMIC DNA]</scope>
</reference>
<gene>
    <name evidence="1" type="ORF">CVLEPA_LOCUS22703</name>
</gene>
<proteinExistence type="predicted"/>
<name>A0ABP0GHE8_CLALP</name>
<protein>
    <submittedName>
        <fullName evidence="1">Uncharacterized protein</fullName>
    </submittedName>
</protein>
<sequence>MTISRETTRHTGVQPSTKEKFSPIRHEWCHIPLPMSIFGDSTPVKIEEVLKSRTSLPIWTSTSDDISSRLNSTYANIFIFVLYTLMRDSYIVFYGSTHCSIFIM</sequence>
<keyword evidence="2" id="KW-1185">Reference proteome</keyword>
<organism evidence="1 2">
    <name type="scientific">Clavelina lepadiformis</name>
    <name type="common">Light-bulb sea squirt</name>
    <name type="synonym">Ascidia lepadiformis</name>
    <dbReference type="NCBI Taxonomy" id="159417"/>
    <lineage>
        <taxon>Eukaryota</taxon>
        <taxon>Metazoa</taxon>
        <taxon>Chordata</taxon>
        <taxon>Tunicata</taxon>
        <taxon>Ascidiacea</taxon>
        <taxon>Aplousobranchia</taxon>
        <taxon>Clavelinidae</taxon>
        <taxon>Clavelina</taxon>
    </lineage>
</organism>
<accession>A0ABP0GHE8</accession>
<comment type="caution">
    <text evidence="1">The sequence shown here is derived from an EMBL/GenBank/DDBJ whole genome shotgun (WGS) entry which is preliminary data.</text>
</comment>
<evidence type="ECO:0000313" key="1">
    <source>
        <dbReference type="EMBL" id="CAK8690059.1"/>
    </source>
</evidence>
<evidence type="ECO:0000313" key="2">
    <source>
        <dbReference type="Proteomes" id="UP001642483"/>
    </source>
</evidence>